<comment type="caution">
    <text evidence="3">The sequence shown here is derived from an EMBL/GenBank/DDBJ whole genome shotgun (WGS) entry which is preliminary data.</text>
</comment>
<accession>A0AAJ5K5M6</accession>
<dbReference type="GO" id="GO:0016887">
    <property type="term" value="F:ATP hydrolysis activity"/>
    <property type="evidence" value="ECO:0007669"/>
    <property type="project" value="InterPro"/>
</dbReference>
<dbReference type="GO" id="GO:0004519">
    <property type="term" value="F:endonuclease activity"/>
    <property type="evidence" value="ECO:0007669"/>
    <property type="project" value="InterPro"/>
</dbReference>
<dbReference type="HAMAP" id="MF_04145">
    <property type="entry name" value="TERL_SPP1"/>
    <property type="match status" value="1"/>
</dbReference>
<dbReference type="GO" id="GO:0005524">
    <property type="term" value="F:ATP binding"/>
    <property type="evidence" value="ECO:0007669"/>
    <property type="project" value="InterPro"/>
</dbReference>
<gene>
    <name evidence="3" type="ORF">DIS17_04060</name>
</gene>
<dbReference type="Pfam" id="PF04466">
    <property type="entry name" value="Terminase_3"/>
    <property type="match status" value="1"/>
</dbReference>
<feature type="domain" description="Phage terminase large subunit C-terminal" evidence="2">
    <location>
        <begin position="304"/>
        <end position="445"/>
    </location>
</feature>
<evidence type="ECO:0000313" key="3">
    <source>
        <dbReference type="EMBL" id="TOZ05125.1"/>
    </source>
</evidence>
<name>A0AAJ5K5M6_LEVBR</name>
<dbReference type="InterPro" id="IPR035412">
    <property type="entry name" value="Terminase_L_N"/>
</dbReference>
<evidence type="ECO:0000259" key="1">
    <source>
        <dbReference type="Pfam" id="PF04466"/>
    </source>
</evidence>
<dbReference type="AlphaFoldDB" id="A0AAJ5K5M6"/>
<dbReference type="PANTHER" id="PTHR39184:SF1">
    <property type="entry name" value="PBSX PHAGE TERMINASE LARGE SUBUNIT"/>
    <property type="match status" value="1"/>
</dbReference>
<dbReference type="InterPro" id="IPR035413">
    <property type="entry name" value="Terminase_L_C"/>
</dbReference>
<sequence length="461" mass="54390">MLTIYRKRTRRLEGMPMVMTAKRPKIKIKYLIGHGYNEFWHDRHFFRVVKGSRGSKKSRTTALNFIYRIMKYPWSNLLVVRRYSNTNHDSTYTVLKWAINRLGVSRLFKCNEGKPEITYLPTGQKIIFRGLDDPLKVTSVDVDTGLLCWAWFEEAYEIENSDKFETVVESIRGGLDDPYADHQYVPADELIKREKWKKEFFKQITLTFNPWSERHWLKPMFFDPETRKPDVFARTTTFRVNEWLDKQDRQRYLDLYRTNPRRAQIVCDGNWGVAEGLVFENWVVEDFDVNKVVAESDGVGHGMDFGFTHDPTTFAEAAINRETKDIWIFKELYQKAMTTQDIFDWLDDNHYLKSDIGADCAEPRLIDELQAKGVRRMHASIKGPDSIDYGINFLQGYRIHILPSCVHAIEEFNTYVFDRDKDGNWLNKPVDANNHFIDALRYGLEKYIIQYESLEKRFGVV</sequence>
<dbReference type="EMBL" id="QFDK01000003">
    <property type="protein sequence ID" value="TOZ05125.1"/>
    <property type="molecule type" value="Genomic_DNA"/>
</dbReference>
<dbReference type="InterPro" id="IPR052380">
    <property type="entry name" value="Viral_DNA_packaging_terminase"/>
</dbReference>
<evidence type="ECO:0000259" key="2">
    <source>
        <dbReference type="Pfam" id="PF17288"/>
    </source>
</evidence>
<protein>
    <submittedName>
        <fullName evidence="3">PBSX family phage terminase large subunit</fullName>
    </submittedName>
</protein>
<evidence type="ECO:0000313" key="4">
    <source>
        <dbReference type="Proteomes" id="UP000785759"/>
    </source>
</evidence>
<dbReference type="PANTHER" id="PTHR39184">
    <property type="match status" value="1"/>
</dbReference>
<dbReference type="Proteomes" id="UP000785759">
    <property type="component" value="Unassembled WGS sequence"/>
</dbReference>
<feature type="domain" description="Phage terminase large subunit N-terminal" evidence="1">
    <location>
        <begin position="43"/>
        <end position="269"/>
    </location>
</feature>
<dbReference type="Gene3D" id="3.40.50.300">
    <property type="entry name" value="P-loop containing nucleotide triphosphate hydrolases"/>
    <property type="match status" value="1"/>
</dbReference>
<organism evidence="3 4">
    <name type="scientific">Levilactobacillus brevis</name>
    <name type="common">Lactobacillus brevis</name>
    <dbReference type="NCBI Taxonomy" id="1580"/>
    <lineage>
        <taxon>Bacteria</taxon>
        <taxon>Bacillati</taxon>
        <taxon>Bacillota</taxon>
        <taxon>Bacilli</taxon>
        <taxon>Lactobacillales</taxon>
        <taxon>Lactobacillaceae</taxon>
        <taxon>Levilactobacillus</taxon>
    </lineage>
</organism>
<dbReference type="InterPro" id="IPR044269">
    <property type="entry name" value="Terminase_large_su_SPP1-like"/>
</dbReference>
<reference evidence="3" key="1">
    <citation type="submission" date="2018-05" db="EMBL/GenBank/DDBJ databases">
        <title>Genome Comparison of Lactic Acid Bacteria Isolated from non-Wheat Sourdough.</title>
        <authorList>
            <person name="Rice T."/>
            <person name="Axel C."/>
            <person name="Lynch K.M."/>
            <person name="Benz C."/>
            <person name="Arendt E.K."/>
            <person name="Coffey A."/>
        </authorList>
    </citation>
    <scope>NUCLEOTIDE SEQUENCE</scope>
    <source>
        <strain evidence="3">TR055</strain>
    </source>
</reference>
<dbReference type="InterPro" id="IPR027417">
    <property type="entry name" value="P-loop_NTPase"/>
</dbReference>
<dbReference type="Gene3D" id="3.30.420.280">
    <property type="match status" value="1"/>
</dbReference>
<dbReference type="Pfam" id="PF17288">
    <property type="entry name" value="Terminase_3C"/>
    <property type="match status" value="1"/>
</dbReference>
<proteinExistence type="inferred from homology"/>